<evidence type="ECO:0000313" key="3">
    <source>
        <dbReference type="EMBL" id="KAK2184919.1"/>
    </source>
</evidence>
<reference evidence="3" key="1">
    <citation type="journal article" date="2023" name="Mol. Biol. Evol.">
        <title>Third-Generation Sequencing Reveals the Adaptive Role of the Epigenome in Three Deep-Sea Polychaetes.</title>
        <authorList>
            <person name="Perez M."/>
            <person name="Aroh O."/>
            <person name="Sun Y."/>
            <person name="Lan Y."/>
            <person name="Juniper S.K."/>
            <person name="Young C.R."/>
            <person name="Angers B."/>
            <person name="Qian P.Y."/>
        </authorList>
    </citation>
    <scope>NUCLEOTIDE SEQUENCE</scope>
    <source>
        <strain evidence="3">R07B-5</strain>
    </source>
</reference>
<evidence type="ECO:0000313" key="4">
    <source>
        <dbReference type="Proteomes" id="UP001209878"/>
    </source>
</evidence>
<feature type="domain" description="LRAT" evidence="2">
    <location>
        <begin position="20"/>
        <end position="119"/>
    </location>
</feature>
<dbReference type="Gene3D" id="3.90.1720.10">
    <property type="entry name" value="endopeptidase domain like (from Nostoc punctiforme)"/>
    <property type="match status" value="3"/>
</dbReference>
<sequence>MVVMAVIYFEVYLQPGDAVTVDDETAHCHHVAIYLGNDEVIEFMNELRRTTLTVFVDGAQSLCRVRYKSLQPTYTPEVIVDRAKAALKNPEKVGSYDVISNNCEHFVTYCTFGKRLSYQRIMAEKAPAGSVMSSWGKDRPAPGSDMGVKRPAMCSVKLEPISDLSVIQPGDTVAAHKETAVNGESAVHGETASSHHIGIYLGNGEVIDFTNEPRKATLAVFTDGVQSLARVRYTGSQKPYNPEVIVNMVKDALKNPALFGSYDVNSNNSEHFVTYCTFGKRLSILMPGDTVTVDGDDILCRHVAIYVGNDQVIEFTTNQLRRITLTQFSAGTESLSRILYMSPWQTVKPEEIVRKANATLNDPEMAGSYDVVLNNSEHFVTYCTFGKRLSYEGIKAENAKGEDHKAENNPKATDPKKYVV</sequence>
<dbReference type="PROSITE" id="PS51934">
    <property type="entry name" value="LRAT"/>
    <property type="match status" value="3"/>
</dbReference>
<keyword evidence="4" id="KW-1185">Reference proteome</keyword>
<dbReference type="AlphaFoldDB" id="A0AAD9NYM8"/>
<evidence type="ECO:0000259" key="2">
    <source>
        <dbReference type="PROSITE" id="PS51934"/>
    </source>
</evidence>
<dbReference type="Proteomes" id="UP001209878">
    <property type="component" value="Unassembled WGS sequence"/>
</dbReference>
<dbReference type="InterPro" id="IPR007053">
    <property type="entry name" value="LRAT_dom"/>
</dbReference>
<evidence type="ECO:0000256" key="1">
    <source>
        <dbReference type="SAM" id="MobiDB-lite"/>
    </source>
</evidence>
<accession>A0AAD9NYM8</accession>
<proteinExistence type="predicted"/>
<comment type="caution">
    <text evidence="3">The sequence shown here is derived from an EMBL/GenBank/DDBJ whole genome shotgun (WGS) entry which is preliminary data.</text>
</comment>
<dbReference type="PANTHER" id="PTHR46137">
    <property type="entry name" value="OS05G0310600 PROTEIN"/>
    <property type="match status" value="1"/>
</dbReference>
<protein>
    <recommendedName>
        <fullName evidence="2">LRAT domain-containing protein</fullName>
    </recommendedName>
</protein>
<dbReference type="Pfam" id="PF04970">
    <property type="entry name" value="LRAT"/>
    <property type="match status" value="3"/>
</dbReference>
<organism evidence="3 4">
    <name type="scientific">Ridgeia piscesae</name>
    <name type="common">Tubeworm</name>
    <dbReference type="NCBI Taxonomy" id="27915"/>
    <lineage>
        <taxon>Eukaryota</taxon>
        <taxon>Metazoa</taxon>
        <taxon>Spiralia</taxon>
        <taxon>Lophotrochozoa</taxon>
        <taxon>Annelida</taxon>
        <taxon>Polychaeta</taxon>
        <taxon>Sedentaria</taxon>
        <taxon>Canalipalpata</taxon>
        <taxon>Sabellida</taxon>
        <taxon>Siboglinidae</taxon>
        <taxon>Ridgeia</taxon>
    </lineage>
</organism>
<dbReference type="PANTHER" id="PTHR46137:SF3">
    <property type="entry name" value="OS05G0310600 PROTEIN"/>
    <property type="match status" value="1"/>
</dbReference>
<gene>
    <name evidence="3" type="ORF">NP493_249g11007</name>
</gene>
<feature type="domain" description="LRAT" evidence="2">
    <location>
        <begin position="186"/>
        <end position="285"/>
    </location>
</feature>
<feature type="domain" description="LRAT" evidence="2">
    <location>
        <begin position="292"/>
        <end position="392"/>
    </location>
</feature>
<feature type="region of interest" description="Disordered" evidence="1">
    <location>
        <begin position="398"/>
        <end position="420"/>
    </location>
</feature>
<name>A0AAD9NYM8_RIDPI</name>
<dbReference type="EMBL" id="JAODUO010000249">
    <property type="protein sequence ID" value="KAK2184919.1"/>
    <property type="molecule type" value="Genomic_DNA"/>
</dbReference>